<proteinExistence type="predicted"/>
<evidence type="ECO:0000313" key="2">
    <source>
        <dbReference type="EMBL" id="MDT0651026.1"/>
    </source>
</evidence>
<gene>
    <name evidence="2" type="ORF">RM529_12770</name>
</gene>
<accession>A0ABU3CXN1</accession>
<dbReference type="RefSeq" id="WP_311485168.1">
    <property type="nucleotide sequence ID" value="NZ_JAVRHP010000075.1"/>
</dbReference>
<feature type="region of interest" description="Disordered" evidence="1">
    <location>
        <begin position="18"/>
        <end position="37"/>
    </location>
</feature>
<keyword evidence="3" id="KW-1185">Reference proteome</keyword>
<dbReference type="EMBL" id="JAVRHP010000075">
    <property type="protein sequence ID" value="MDT0651026.1"/>
    <property type="molecule type" value="Genomic_DNA"/>
</dbReference>
<organism evidence="2 3">
    <name type="scientific">Autumnicola edwardsiae</name>
    <dbReference type="NCBI Taxonomy" id="3075594"/>
    <lineage>
        <taxon>Bacteria</taxon>
        <taxon>Pseudomonadati</taxon>
        <taxon>Bacteroidota</taxon>
        <taxon>Flavobacteriia</taxon>
        <taxon>Flavobacteriales</taxon>
        <taxon>Flavobacteriaceae</taxon>
        <taxon>Autumnicola</taxon>
    </lineage>
</organism>
<evidence type="ECO:0000313" key="3">
    <source>
        <dbReference type="Proteomes" id="UP001248819"/>
    </source>
</evidence>
<protein>
    <submittedName>
        <fullName evidence="2">Uncharacterized protein</fullName>
    </submittedName>
</protein>
<comment type="caution">
    <text evidence="2">The sequence shown here is derived from an EMBL/GenBank/DDBJ whole genome shotgun (WGS) entry which is preliminary data.</text>
</comment>
<name>A0ABU3CXN1_9FLAO</name>
<reference evidence="2 3" key="1">
    <citation type="submission" date="2023-09" db="EMBL/GenBank/DDBJ databases">
        <authorList>
            <person name="Rey-Velasco X."/>
        </authorList>
    </citation>
    <scope>NUCLEOTIDE SEQUENCE [LARGE SCALE GENOMIC DNA]</scope>
    <source>
        <strain evidence="2 3">F297</strain>
    </source>
</reference>
<evidence type="ECO:0000256" key="1">
    <source>
        <dbReference type="SAM" id="MobiDB-lite"/>
    </source>
</evidence>
<sequence length="211" mass="24454">MGIKDFFQKLKGEKKVMKGEATKDKTYSSENEFSTREETKQEFKRSVSKLFDVNQWTRMPGISSSFTLYSATGTKKKSKKPEMYDFIKIVLPGPVPENWVLVTDIKEKDNLAEFTVSPSKDPEERDKEQEIEHFFAEEASSTFRVEMRDRKIKASEIGKNEGINNQDHKAGQRVFVNTIVAEAGWAGVQKFQWKKLTDFLVHKIEIEEQEK</sequence>
<dbReference type="Proteomes" id="UP001248819">
    <property type="component" value="Unassembled WGS sequence"/>
</dbReference>